<organism evidence="2">
    <name type="scientific">Paulinella micropora</name>
    <dbReference type="NCBI Taxonomy" id="1928728"/>
    <lineage>
        <taxon>Eukaryota</taxon>
        <taxon>Sar</taxon>
        <taxon>Rhizaria</taxon>
        <taxon>Cercozoa</taxon>
        <taxon>Imbricatea</taxon>
        <taxon>Silicofilosea</taxon>
        <taxon>Euglyphida</taxon>
        <taxon>Paulinellidae</taxon>
        <taxon>Paulinella</taxon>
    </lineage>
</organism>
<dbReference type="InterPro" id="IPR022496">
    <property type="entry name" value="T6A_TsaB"/>
</dbReference>
<evidence type="ECO:0000259" key="1">
    <source>
        <dbReference type="Pfam" id="PF00814"/>
    </source>
</evidence>
<dbReference type="InterPro" id="IPR000905">
    <property type="entry name" value="Gcp-like_dom"/>
</dbReference>
<dbReference type="EMBL" id="KX897545">
    <property type="protein sequence ID" value="APP88094.1"/>
    <property type="molecule type" value="Genomic_DNA"/>
</dbReference>
<accession>A0A1L5YBQ8</accession>
<dbReference type="Gene3D" id="3.30.420.40">
    <property type="match status" value="1"/>
</dbReference>
<feature type="domain" description="Gcp-like" evidence="1">
    <location>
        <begin position="38"/>
        <end position="109"/>
    </location>
</feature>
<proteinExistence type="predicted"/>
<dbReference type="SUPFAM" id="SSF53067">
    <property type="entry name" value="Actin-like ATPase domain"/>
    <property type="match status" value="1"/>
</dbReference>
<protein>
    <recommendedName>
        <fullName evidence="1">Gcp-like domain-containing protein</fullName>
    </recommendedName>
</protein>
<keyword evidence="2" id="KW-0934">Plastid</keyword>
<dbReference type="GO" id="GO:0002949">
    <property type="term" value="P:tRNA threonylcarbamoyladenosine modification"/>
    <property type="evidence" value="ECO:0007669"/>
    <property type="project" value="InterPro"/>
</dbReference>
<geneLocation type="plastid" evidence="2"/>
<sequence>MPSILALHSSSDTLGVACSNFSDQKEHCIKVASFPIKRRLSNDLLTCIESIIPARNWNQLVRLAVVIGPGGFTSTRLTVGVARILAQQLGCPLDGVNSLFLSAYRFRTTLQPFVFDHPFWLIHRLSQESMVVGCYTIDLMGIQELQNPKLIQLSELGKLEPRFNINIEVEKDVVQLLRLSQDAMSNAREAPWHRVTPLYLTSPLSKLSL</sequence>
<reference evidence="2" key="1">
    <citation type="journal article" date="2017" name="Protist">
        <title>Diversity of the Photosynthetic Paulinella Species, with the Description of Paulinella micropora sp. nov. and the Chromatophore Genome Sequence for strain KR01.</title>
        <authorList>
            <person name="Lhee D."/>
            <person name="Yang E.C."/>
            <person name="Kim J.I."/>
            <person name="Nakayama T."/>
            <person name="Zuccarello G."/>
            <person name="Andersen R.A."/>
            <person name="Yoon H.S."/>
        </authorList>
    </citation>
    <scope>NUCLEOTIDE SEQUENCE</scope>
    <source>
        <strain evidence="2">KR01</strain>
    </source>
</reference>
<name>A0A1L5YBQ8_9EUKA</name>
<dbReference type="InterPro" id="IPR043129">
    <property type="entry name" value="ATPase_NBD"/>
</dbReference>
<dbReference type="Pfam" id="PF00814">
    <property type="entry name" value="TsaD"/>
    <property type="match status" value="1"/>
</dbReference>
<dbReference type="Gene3D" id="3.30.420.200">
    <property type="match status" value="1"/>
</dbReference>
<dbReference type="AlphaFoldDB" id="A0A1L5YBQ8"/>
<gene>
    <name evidence="2" type="ORF">PCKR_307</name>
</gene>
<dbReference type="NCBIfam" id="TIGR03725">
    <property type="entry name" value="T6A_YeaZ"/>
    <property type="match status" value="1"/>
</dbReference>
<evidence type="ECO:0000313" key="2">
    <source>
        <dbReference type="EMBL" id="APP88094.1"/>
    </source>
</evidence>